<dbReference type="RefSeq" id="WP_173767816.1">
    <property type="nucleotide sequence ID" value="NZ_CP048836.1"/>
</dbReference>
<sequence length="154" mass="17090">MDTQLVAYLMHAAVKITGLPDIPDDALPQFVALPAQQLQAEACEERMPSCRGIVALFDMERNRVLYRDDLDLDNPSDNSFIVHELVHVLQYHQAGNAIYADCPALIRTERAAYAAQNTYLSHQGQLLRVGRIMRFARCAPEPTAAAAAHAPEPH</sequence>
<evidence type="ECO:0008006" key="3">
    <source>
        <dbReference type="Google" id="ProtNLM"/>
    </source>
</evidence>
<keyword evidence="2" id="KW-1185">Reference proteome</keyword>
<protein>
    <recommendedName>
        <fullName evidence="3">DUF4157 domain-containing protein</fullName>
    </recommendedName>
</protein>
<dbReference type="KEGG" id="azq:G3580_17910"/>
<dbReference type="Proteomes" id="UP000501991">
    <property type="component" value="Chromosome"/>
</dbReference>
<accession>A0A6C1B915</accession>
<organism evidence="1 2">
    <name type="scientific">Nitrogeniibacter mangrovi</name>
    <dbReference type="NCBI Taxonomy" id="2016596"/>
    <lineage>
        <taxon>Bacteria</taxon>
        <taxon>Pseudomonadati</taxon>
        <taxon>Pseudomonadota</taxon>
        <taxon>Betaproteobacteria</taxon>
        <taxon>Rhodocyclales</taxon>
        <taxon>Zoogloeaceae</taxon>
        <taxon>Nitrogeniibacter</taxon>
    </lineage>
</organism>
<reference evidence="1 2" key="1">
    <citation type="submission" date="2020-02" db="EMBL/GenBank/DDBJ databases">
        <title>Nitrogenibacter mangrovi gen. nov., sp. nov. isolated from mangrove sediment, a denitrifying betaproteobacterium.</title>
        <authorList>
            <person name="Liao H."/>
            <person name="Tian Y."/>
        </authorList>
    </citation>
    <scope>NUCLEOTIDE SEQUENCE [LARGE SCALE GENOMIC DNA]</scope>
    <source>
        <strain evidence="1 2">M9-3-2</strain>
    </source>
</reference>
<dbReference type="AlphaFoldDB" id="A0A6C1B915"/>
<name>A0A6C1B915_9RHOO</name>
<proteinExistence type="predicted"/>
<evidence type="ECO:0000313" key="2">
    <source>
        <dbReference type="Proteomes" id="UP000501991"/>
    </source>
</evidence>
<gene>
    <name evidence="1" type="ORF">G3580_17910</name>
</gene>
<evidence type="ECO:0000313" key="1">
    <source>
        <dbReference type="EMBL" id="QID19325.1"/>
    </source>
</evidence>
<dbReference type="EMBL" id="CP048836">
    <property type="protein sequence ID" value="QID19325.1"/>
    <property type="molecule type" value="Genomic_DNA"/>
</dbReference>